<dbReference type="AlphaFoldDB" id="A0AAI9F375"/>
<dbReference type="InterPro" id="IPR010005">
    <property type="entry name" value="Formate_DH_maturation_HycH"/>
</dbReference>
<evidence type="ECO:0000313" key="2">
    <source>
        <dbReference type="Proteomes" id="UP000003288"/>
    </source>
</evidence>
<organism evidence="1 2">
    <name type="scientific">Caminibacter mediatlanticus TB-2</name>
    <dbReference type="NCBI Taxonomy" id="391592"/>
    <lineage>
        <taxon>Bacteria</taxon>
        <taxon>Pseudomonadati</taxon>
        <taxon>Campylobacterota</taxon>
        <taxon>Epsilonproteobacteria</taxon>
        <taxon>Nautiliales</taxon>
        <taxon>Nautiliaceae</taxon>
        <taxon>Caminibacter</taxon>
    </lineage>
</organism>
<accession>A0AAI9F375</accession>
<dbReference type="RefSeq" id="WP_007473603.1">
    <property type="nucleotide sequence ID" value="NZ_ABCJ01000001.1"/>
</dbReference>
<dbReference type="Pfam" id="PF07450">
    <property type="entry name" value="HycH"/>
    <property type="match status" value="1"/>
</dbReference>
<protein>
    <submittedName>
        <fullName evidence="1">Uncharacterized protein</fullName>
    </submittedName>
</protein>
<dbReference type="EMBL" id="ABCJ01000001">
    <property type="protein sequence ID" value="EDM24558.1"/>
    <property type="molecule type" value="Genomic_DNA"/>
</dbReference>
<evidence type="ECO:0000313" key="1">
    <source>
        <dbReference type="EMBL" id="EDM24558.1"/>
    </source>
</evidence>
<sequence>MIKVFKLTRRHVEKCDLKNEKLNQVKVFSTTTGHGSVGKIDFLECVMEIDEEKLKDIISRSCEYAKFKIGNVFKYGEVEIFPEHIKKLECLADSEFKNLLMSLNEGFIVLRKVD</sequence>
<name>A0AAI9F375_9BACT</name>
<gene>
    <name evidence="1" type="ORF">CMTB2_03543</name>
</gene>
<reference evidence="1 2" key="1">
    <citation type="journal article" date="2011" name="Stand. Genomic Sci.">
        <title>Draft genome sequence of Caminibacter mediatlanticus strain TB-2, an epsilonproteobacterium isolated from a deep-sea hydrothermal vent.</title>
        <authorList>
            <person name="Giovannelli D."/>
            <person name="Ferriera S."/>
            <person name="Johnson J."/>
            <person name="Kravitz S."/>
            <person name="Perez-Rodriguez I."/>
            <person name="Ricci J."/>
            <person name="O'Brien C."/>
            <person name="Voordeckers J.W."/>
            <person name="Bini E."/>
            <person name="Vetriani C."/>
        </authorList>
    </citation>
    <scope>NUCLEOTIDE SEQUENCE [LARGE SCALE GENOMIC DNA]</scope>
    <source>
        <strain evidence="1 2">TB-2</strain>
    </source>
</reference>
<comment type="caution">
    <text evidence="1">The sequence shown here is derived from an EMBL/GenBank/DDBJ whole genome shotgun (WGS) entry which is preliminary data.</text>
</comment>
<proteinExistence type="predicted"/>
<dbReference type="Proteomes" id="UP000003288">
    <property type="component" value="Unassembled WGS sequence"/>
</dbReference>